<dbReference type="EMBL" id="VCKX01000020">
    <property type="protein sequence ID" value="TMR36958.1"/>
    <property type="molecule type" value="Genomic_DNA"/>
</dbReference>
<comment type="caution">
    <text evidence="3">The sequence shown here is derived from an EMBL/GenBank/DDBJ whole genome shotgun (WGS) entry which is preliminary data.</text>
</comment>
<name>A0A5S4GVH4_9ACTN</name>
<dbReference type="OrthoDB" id="6230307at2"/>
<dbReference type="Proteomes" id="UP000306628">
    <property type="component" value="Unassembled WGS sequence"/>
</dbReference>
<evidence type="ECO:0000256" key="1">
    <source>
        <dbReference type="ARBA" id="ARBA00023125"/>
    </source>
</evidence>
<dbReference type="Pfam" id="PF07282">
    <property type="entry name" value="Cas12f1-like_TNB"/>
    <property type="match status" value="1"/>
</dbReference>
<evidence type="ECO:0000313" key="4">
    <source>
        <dbReference type="Proteomes" id="UP000306628"/>
    </source>
</evidence>
<organism evidence="3 4">
    <name type="scientific">Nonomuraea zeae</name>
    <dbReference type="NCBI Taxonomy" id="1642303"/>
    <lineage>
        <taxon>Bacteria</taxon>
        <taxon>Bacillati</taxon>
        <taxon>Actinomycetota</taxon>
        <taxon>Actinomycetes</taxon>
        <taxon>Streptosporangiales</taxon>
        <taxon>Streptosporangiaceae</taxon>
        <taxon>Nonomuraea</taxon>
    </lineage>
</organism>
<protein>
    <submittedName>
        <fullName evidence="3">Transposase</fullName>
    </submittedName>
</protein>
<gene>
    <name evidence="3" type="ORF">ETD85_09410</name>
</gene>
<feature type="domain" description="Cas12f1-like TNB" evidence="2">
    <location>
        <begin position="10"/>
        <end position="77"/>
    </location>
</feature>
<evidence type="ECO:0000259" key="2">
    <source>
        <dbReference type="Pfam" id="PF07282"/>
    </source>
</evidence>
<accession>A0A5S4GVH4</accession>
<keyword evidence="1" id="KW-0238">DNA-binding</keyword>
<dbReference type="GO" id="GO:0003677">
    <property type="term" value="F:DNA binding"/>
    <property type="evidence" value="ECO:0007669"/>
    <property type="project" value="UniProtKB-KW"/>
</dbReference>
<sequence length="105" mass="11148">MNRSIAGQAWGRTVTLLEYKTSDRGGHVVKVPARGTSQTCHQCGHRDPVARDGIRYACANPACGWVEHADTNAAINIKNAVGMPVSGRGDLGAARSVKRQPPRAA</sequence>
<evidence type="ECO:0000313" key="3">
    <source>
        <dbReference type="EMBL" id="TMR36958.1"/>
    </source>
</evidence>
<dbReference type="RefSeq" id="WP_138689238.1">
    <property type="nucleotide sequence ID" value="NZ_JBHSAZ010000044.1"/>
</dbReference>
<reference evidence="3 4" key="1">
    <citation type="submission" date="2019-05" db="EMBL/GenBank/DDBJ databases">
        <title>Draft genome sequence of Nonomuraea zeae DSM 100528.</title>
        <authorList>
            <person name="Saricaoglu S."/>
            <person name="Isik K."/>
        </authorList>
    </citation>
    <scope>NUCLEOTIDE SEQUENCE [LARGE SCALE GENOMIC DNA]</scope>
    <source>
        <strain evidence="3 4">DSM 100528</strain>
    </source>
</reference>
<proteinExistence type="predicted"/>
<dbReference type="AlphaFoldDB" id="A0A5S4GVH4"/>
<keyword evidence="4" id="KW-1185">Reference proteome</keyword>
<dbReference type="InterPro" id="IPR010095">
    <property type="entry name" value="Cas12f1-like_TNB"/>
</dbReference>